<evidence type="ECO:0000256" key="3">
    <source>
        <dbReference type="ARBA" id="ARBA00022692"/>
    </source>
</evidence>
<keyword evidence="10" id="KW-1185">Reference proteome</keyword>
<keyword evidence="2" id="KW-1003">Cell membrane</keyword>
<evidence type="ECO:0000256" key="5">
    <source>
        <dbReference type="ARBA" id="ARBA00023136"/>
    </source>
</evidence>
<dbReference type="AlphaFoldDB" id="A0A182T4Y2"/>
<protein>
    <recommendedName>
        <fullName evidence="11">Ionotropic glutamate receptor L-glutamate and glycine-binding domain-containing protein</fullName>
    </recommendedName>
</protein>
<reference evidence="10" key="1">
    <citation type="submission" date="2013-09" db="EMBL/GenBank/DDBJ databases">
        <title>The Genome Sequence of Anopheles maculatus species B.</title>
        <authorList>
            <consortium name="The Broad Institute Genomics Platform"/>
            <person name="Neafsey D.E."/>
            <person name="Besansky N."/>
            <person name="Howell P."/>
            <person name="Walton C."/>
            <person name="Young S.K."/>
            <person name="Zeng Q."/>
            <person name="Gargeya S."/>
            <person name="Fitzgerald M."/>
            <person name="Haas B."/>
            <person name="Abouelleil A."/>
            <person name="Allen A.W."/>
            <person name="Alvarado L."/>
            <person name="Arachchi H.M."/>
            <person name="Berlin A.M."/>
            <person name="Chapman S.B."/>
            <person name="Gainer-Dewar J."/>
            <person name="Goldberg J."/>
            <person name="Griggs A."/>
            <person name="Gujja S."/>
            <person name="Hansen M."/>
            <person name="Howarth C."/>
            <person name="Imamovic A."/>
            <person name="Ireland A."/>
            <person name="Larimer J."/>
            <person name="McCowan C."/>
            <person name="Murphy C."/>
            <person name="Pearson M."/>
            <person name="Poon T.W."/>
            <person name="Priest M."/>
            <person name="Roberts A."/>
            <person name="Saif S."/>
            <person name="Shea T."/>
            <person name="Sisk P."/>
            <person name="Sykes S."/>
            <person name="Wortman J."/>
            <person name="Nusbaum C."/>
            <person name="Birren B."/>
        </authorList>
    </citation>
    <scope>NUCLEOTIDE SEQUENCE [LARGE SCALE GENOMIC DNA]</scope>
    <source>
        <strain evidence="10">maculatus3</strain>
    </source>
</reference>
<evidence type="ECO:0000256" key="1">
    <source>
        <dbReference type="ARBA" id="ARBA00004651"/>
    </source>
</evidence>
<comment type="subcellular location">
    <subcellularLocation>
        <location evidence="1">Cell membrane</location>
        <topology evidence="1">Multi-pass membrane protein</topology>
    </subcellularLocation>
</comment>
<dbReference type="GO" id="GO:0005886">
    <property type="term" value="C:plasma membrane"/>
    <property type="evidence" value="ECO:0007669"/>
    <property type="project" value="UniProtKB-SubCell"/>
</dbReference>
<proteinExistence type="predicted"/>
<keyword evidence="4 8" id="KW-1133">Transmembrane helix</keyword>
<evidence type="ECO:0000256" key="6">
    <source>
        <dbReference type="ARBA" id="ARBA00023170"/>
    </source>
</evidence>
<evidence type="ECO:0000256" key="2">
    <source>
        <dbReference type="ARBA" id="ARBA00022475"/>
    </source>
</evidence>
<organism evidence="9 10">
    <name type="scientific">Anopheles maculatus</name>
    <dbReference type="NCBI Taxonomy" id="74869"/>
    <lineage>
        <taxon>Eukaryota</taxon>
        <taxon>Metazoa</taxon>
        <taxon>Ecdysozoa</taxon>
        <taxon>Arthropoda</taxon>
        <taxon>Hexapoda</taxon>
        <taxon>Insecta</taxon>
        <taxon>Pterygota</taxon>
        <taxon>Neoptera</taxon>
        <taxon>Endopterygota</taxon>
        <taxon>Diptera</taxon>
        <taxon>Nematocera</taxon>
        <taxon>Culicoidea</taxon>
        <taxon>Culicidae</taxon>
        <taxon>Anophelinae</taxon>
        <taxon>Anopheles</taxon>
        <taxon>Anopheles maculatus group</taxon>
    </lineage>
</organism>
<dbReference type="VEuPathDB" id="VectorBase:AMAM019709"/>
<keyword evidence="3 8" id="KW-0812">Transmembrane</keyword>
<keyword evidence="6" id="KW-0675">Receptor</keyword>
<dbReference type="PANTHER" id="PTHR42643">
    <property type="entry name" value="IONOTROPIC RECEPTOR 20A-RELATED"/>
    <property type="match status" value="1"/>
</dbReference>
<keyword evidence="7" id="KW-0325">Glycoprotein</keyword>
<dbReference type="PANTHER" id="PTHR42643:SF35">
    <property type="entry name" value="IONOTROPIC RECEPTOR 68A, ISOFORM A"/>
    <property type="match status" value="1"/>
</dbReference>
<evidence type="ECO:0000256" key="4">
    <source>
        <dbReference type="ARBA" id="ARBA00022989"/>
    </source>
</evidence>
<accession>A0A182T4Y2</accession>
<name>A0A182T4Y2_9DIPT</name>
<dbReference type="EnsemblMetazoa" id="AMAM019709-RA">
    <property type="protein sequence ID" value="AMAM019709-PA"/>
    <property type="gene ID" value="AMAM019709"/>
</dbReference>
<reference evidence="9" key="2">
    <citation type="submission" date="2020-05" db="UniProtKB">
        <authorList>
            <consortium name="EnsemblMetazoa"/>
        </authorList>
    </citation>
    <scope>IDENTIFICATION</scope>
    <source>
        <strain evidence="9">maculatus3</strain>
    </source>
</reference>
<evidence type="ECO:0008006" key="11">
    <source>
        <dbReference type="Google" id="ProtNLM"/>
    </source>
</evidence>
<sequence length="419" mass="48245">MTRISFGHKTTIGTTGPINFRHLFRLDLRALDGMHVAGVLYLFFPFSYKTTTGHWDGTDFFVWNIMAVQLRLRLQLIFAKPGSIYIGGAYSPAMRNMSVDFVATRDVLINDGMQKILLPSRDYFSLIVPKPVTLNLMDALLQPFKREVWILVGVLVSIRVLIAHLHDVMMLMDRAGTIRHRVRHILDNDYPWYGWIKLASNILTFLLVEAYLAQVTSLLLTLRYIEGPTTVDQFLATNTLIIEPTESTHTLIQVDSAQKALLMKRFVKRSLEERQSQNLADAYVELRSRVRFLNYGTEPIDPVTGKRNYYILNEPLADVRFQYGFAKPTAFMLVAEQCLLWYEENGLRMHLDNAIERWAKIQQVRTHHGISGSVLGFSDLNSLWICTAVGWCVSGLVFLIERLLHSRLRNRRVKKSFLH</sequence>
<evidence type="ECO:0000313" key="10">
    <source>
        <dbReference type="Proteomes" id="UP000075901"/>
    </source>
</evidence>
<dbReference type="InterPro" id="IPR052192">
    <property type="entry name" value="Insect_Ionotropic_Sensory_Rcpt"/>
</dbReference>
<evidence type="ECO:0000256" key="8">
    <source>
        <dbReference type="SAM" id="Phobius"/>
    </source>
</evidence>
<dbReference type="Proteomes" id="UP000075901">
    <property type="component" value="Unassembled WGS sequence"/>
</dbReference>
<evidence type="ECO:0000256" key="7">
    <source>
        <dbReference type="ARBA" id="ARBA00023180"/>
    </source>
</evidence>
<keyword evidence="5 8" id="KW-0472">Membrane</keyword>
<feature type="transmembrane region" description="Helical" evidence="8">
    <location>
        <begin position="382"/>
        <end position="404"/>
    </location>
</feature>
<evidence type="ECO:0000313" key="9">
    <source>
        <dbReference type="EnsemblMetazoa" id="AMAM019709-PA"/>
    </source>
</evidence>